<sequence>MSWKGVFLRAGIDISDNTTTYGTETDVVYRLSSALTTGTIRGLTNTVTMTAASTGNIVEAFRSAISANVKTGAWANAIVGSINYSTSGAAHGMAAAIAAEMIPPNGSLSRGALYALDVVFGCGASSTWNSAGPVAFMRFDNWGTKAHFSANAFFFHLVGETGATGGLLSLNSRTLRVRIGSTTKYLYLSDTENDLGAMAVDSITLASDVTTAITISGNTTNSIVISGTSTTALNISGATTTDIQLSEGTTLIDAAANGGSCTLTQDAIILVGGGYGKIQFGGATDWGTGATGTLIDGTGWDWVTQTVGYVTSGALATACAASYLALTVTATTHSTASSFFGLWSELYFVNGMSLVGAANAASVWGQLECIGTMTSPDSG</sequence>
<comment type="caution">
    <text evidence="1">The sequence shown here is derived from an EMBL/GenBank/DDBJ whole genome shotgun (WGS) entry which is preliminary data.</text>
</comment>
<accession>A0A0F9DK66</accession>
<feature type="non-terminal residue" evidence="1">
    <location>
        <position position="379"/>
    </location>
</feature>
<evidence type="ECO:0000313" key="1">
    <source>
        <dbReference type="EMBL" id="KKL18086.1"/>
    </source>
</evidence>
<dbReference type="AlphaFoldDB" id="A0A0F9DK66"/>
<dbReference type="EMBL" id="LAZR01039006">
    <property type="protein sequence ID" value="KKL18086.1"/>
    <property type="molecule type" value="Genomic_DNA"/>
</dbReference>
<name>A0A0F9DK66_9ZZZZ</name>
<protein>
    <submittedName>
        <fullName evidence="1">Uncharacterized protein</fullName>
    </submittedName>
</protein>
<reference evidence="1" key="1">
    <citation type="journal article" date="2015" name="Nature">
        <title>Complex archaea that bridge the gap between prokaryotes and eukaryotes.</title>
        <authorList>
            <person name="Spang A."/>
            <person name="Saw J.H."/>
            <person name="Jorgensen S.L."/>
            <person name="Zaremba-Niedzwiedzka K."/>
            <person name="Martijn J."/>
            <person name="Lind A.E."/>
            <person name="van Eijk R."/>
            <person name="Schleper C."/>
            <person name="Guy L."/>
            <person name="Ettema T.J."/>
        </authorList>
    </citation>
    <scope>NUCLEOTIDE SEQUENCE</scope>
</reference>
<organism evidence="1">
    <name type="scientific">marine sediment metagenome</name>
    <dbReference type="NCBI Taxonomy" id="412755"/>
    <lineage>
        <taxon>unclassified sequences</taxon>
        <taxon>metagenomes</taxon>
        <taxon>ecological metagenomes</taxon>
    </lineage>
</organism>
<gene>
    <name evidence="1" type="ORF">LCGC14_2479050</name>
</gene>
<proteinExistence type="predicted"/>